<feature type="signal peptide" evidence="1">
    <location>
        <begin position="1"/>
        <end position="21"/>
    </location>
</feature>
<dbReference type="Proteomes" id="UP001285441">
    <property type="component" value="Unassembled WGS sequence"/>
</dbReference>
<dbReference type="AlphaFoldDB" id="A0AAE0P8B0"/>
<sequence>MTSRLKFLALLAGALNGVALAQQTAAAAADCTATSFAIPSWLVYDFQSVSSTASSSFRVLNRATNTTAELTCQRATNNQGWSTCSAKNGGGEGLAASVQLLNSTTARVLLNETWSCSDVKPHKNRILFTAVGNYSIALTCSSSPPTCKSTSTGPALIQASLLSPVKITPAYLDGPPGHDNPGCTASSKTPAWELGNTQYNHRTIYDPQGEPVGVQTQIFLQTINNATGHISACVGPLTNASVPHPLICTVQEPIRQRKDVYQSTSSVYFTPHTLVVSVNETWFCDDLDPTAPVSITATSTATLPLSCQTFNRSEIESAPEIVTFCTGPDEPFSWGGTFLSQAPLPPYALRDPVPSLDSCTISSVLSLAAWRLSDFETVSSPGNDSFKFSIDFLTSVGANVSSVTEFPAMVNQTGSSVNVSSNEWVPCKPFGYDAEPDVPRNCSFRWDEGSKFLSVDAEWWCADLDKEHPVRFTSVANTLIPDVSCVTEGTTTRCTTPAGKPWVASVGPTSWTA</sequence>
<keyword evidence="3" id="KW-1185">Reference proteome</keyword>
<feature type="chain" id="PRO_5042023496" description="Ig-like domain-containing protein" evidence="1">
    <location>
        <begin position="22"/>
        <end position="513"/>
    </location>
</feature>
<evidence type="ECO:0000313" key="3">
    <source>
        <dbReference type="Proteomes" id="UP001285441"/>
    </source>
</evidence>
<proteinExistence type="predicted"/>
<organism evidence="2 3">
    <name type="scientific">Podospora didyma</name>
    <dbReference type="NCBI Taxonomy" id="330526"/>
    <lineage>
        <taxon>Eukaryota</taxon>
        <taxon>Fungi</taxon>
        <taxon>Dikarya</taxon>
        <taxon>Ascomycota</taxon>
        <taxon>Pezizomycotina</taxon>
        <taxon>Sordariomycetes</taxon>
        <taxon>Sordariomycetidae</taxon>
        <taxon>Sordariales</taxon>
        <taxon>Podosporaceae</taxon>
        <taxon>Podospora</taxon>
    </lineage>
</organism>
<evidence type="ECO:0008006" key="4">
    <source>
        <dbReference type="Google" id="ProtNLM"/>
    </source>
</evidence>
<comment type="caution">
    <text evidence="2">The sequence shown here is derived from an EMBL/GenBank/DDBJ whole genome shotgun (WGS) entry which is preliminary data.</text>
</comment>
<name>A0AAE0P8B0_9PEZI</name>
<reference evidence="2" key="2">
    <citation type="submission" date="2023-06" db="EMBL/GenBank/DDBJ databases">
        <authorList>
            <consortium name="Lawrence Berkeley National Laboratory"/>
            <person name="Haridas S."/>
            <person name="Hensen N."/>
            <person name="Bonometti L."/>
            <person name="Westerberg I."/>
            <person name="Brannstrom I.O."/>
            <person name="Guillou S."/>
            <person name="Cros-Aarteil S."/>
            <person name="Calhoun S."/>
            <person name="Kuo A."/>
            <person name="Mondo S."/>
            <person name="Pangilinan J."/>
            <person name="Riley R."/>
            <person name="LaButti K."/>
            <person name="Andreopoulos B."/>
            <person name="Lipzen A."/>
            <person name="Chen C."/>
            <person name="Yanf M."/>
            <person name="Daum C."/>
            <person name="Ng V."/>
            <person name="Clum A."/>
            <person name="Steindorff A."/>
            <person name="Ohm R."/>
            <person name="Martin F."/>
            <person name="Silar P."/>
            <person name="Natvig D."/>
            <person name="Lalanne C."/>
            <person name="Gautier V."/>
            <person name="Ament-velasquez S.L."/>
            <person name="Kruys A."/>
            <person name="Hutchinson M.I."/>
            <person name="Powell A.J."/>
            <person name="Barry K."/>
            <person name="Miller A.N."/>
            <person name="Grigoriev I.V."/>
            <person name="Debuchy R."/>
            <person name="Gladieux P."/>
            <person name="Thoren M.H."/>
            <person name="Johannesson H."/>
        </authorList>
    </citation>
    <scope>NUCLEOTIDE SEQUENCE</scope>
    <source>
        <strain evidence="2">CBS 232.78</strain>
    </source>
</reference>
<protein>
    <recommendedName>
        <fullName evidence="4">Ig-like domain-containing protein</fullName>
    </recommendedName>
</protein>
<accession>A0AAE0P8B0</accession>
<keyword evidence="1" id="KW-0732">Signal</keyword>
<gene>
    <name evidence="2" type="ORF">B0H63DRAFT_385940</name>
</gene>
<evidence type="ECO:0000313" key="2">
    <source>
        <dbReference type="EMBL" id="KAK3395216.1"/>
    </source>
</evidence>
<evidence type="ECO:0000256" key="1">
    <source>
        <dbReference type="SAM" id="SignalP"/>
    </source>
</evidence>
<dbReference type="EMBL" id="JAULSW010000001">
    <property type="protein sequence ID" value="KAK3395216.1"/>
    <property type="molecule type" value="Genomic_DNA"/>
</dbReference>
<reference evidence="2" key="1">
    <citation type="journal article" date="2023" name="Mol. Phylogenet. Evol.">
        <title>Genome-scale phylogeny and comparative genomics of the fungal order Sordariales.</title>
        <authorList>
            <person name="Hensen N."/>
            <person name="Bonometti L."/>
            <person name="Westerberg I."/>
            <person name="Brannstrom I.O."/>
            <person name="Guillou S."/>
            <person name="Cros-Aarteil S."/>
            <person name="Calhoun S."/>
            <person name="Haridas S."/>
            <person name="Kuo A."/>
            <person name="Mondo S."/>
            <person name="Pangilinan J."/>
            <person name="Riley R."/>
            <person name="LaButti K."/>
            <person name="Andreopoulos B."/>
            <person name="Lipzen A."/>
            <person name="Chen C."/>
            <person name="Yan M."/>
            <person name="Daum C."/>
            <person name="Ng V."/>
            <person name="Clum A."/>
            <person name="Steindorff A."/>
            <person name="Ohm R.A."/>
            <person name="Martin F."/>
            <person name="Silar P."/>
            <person name="Natvig D.O."/>
            <person name="Lalanne C."/>
            <person name="Gautier V."/>
            <person name="Ament-Velasquez S.L."/>
            <person name="Kruys A."/>
            <person name="Hutchinson M.I."/>
            <person name="Powell A.J."/>
            <person name="Barry K."/>
            <person name="Miller A.N."/>
            <person name="Grigoriev I.V."/>
            <person name="Debuchy R."/>
            <person name="Gladieux P."/>
            <person name="Hiltunen Thoren M."/>
            <person name="Johannesson H."/>
        </authorList>
    </citation>
    <scope>NUCLEOTIDE SEQUENCE</scope>
    <source>
        <strain evidence="2">CBS 232.78</strain>
    </source>
</reference>